<dbReference type="AlphaFoldDB" id="A0A9J5ZU41"/>
<keyword evidence="2" id="KW-1185">Reference proteome</keyword>
<comment type="caution">
    <text evidence="1">The sequence shown here is derived from an EMBL/GenBank/DDBJ whole genome shotgun (WGS) entry which is preliminary data.</text>
</comment>
<reference evidence="1 2" key="1">
    <citation type="submission" date="2020-09" db="EMBL/GenBank/DDBJ databases">
        <title>De no assembly of potato wild relative species, Solanum commersonii.</title>
        <authorList>
            <person name="Cho K."/>
        </authorList>
    </citation>
    <scope>NUCLEOTIDE SEQUENCE [LARGE SCALE GENOMIC DNA]</scope>
    <source>
        <strain evidence="1">LZ3.2</strain>
        <tissue evidence="1">Leaf</tissue>
    </source>
</reference>
<protein>
    <submittedName>
        <fullName evidence="1">Uncharacterized protein</fullName>
    </submittedName>
</protein>
<evidence type="ECO:0000313" key="1">
    <source>
        <dbReference type="EMBL" id="KAG5615495.1"/>
    </source>
</evidence>
<gene>
    <name evidence="1" type="ORF">H5410_015319</name>
</gene>
<accession>A0A9J5ZU41</accession>
<proteinExistence type="predicted"/>
<name>A0A9J5ZU41_SOLCO</name>
<sequence length="45" mass="5043">NLLHGEFAKCICGNAFFEELDQTTNNDLQSMLWIGKQNRADVVAS</sequence>
<evidence type="ECO:0000313" key="2">
    <source>
        <dbReference type="Proteomes" id="UP000824120"/>
    </source>
</evidence>
<dbReference type="Proteomes" id="UP000824120">
    <property type="component" value="Chromosome 3"/>
</dbReference>
<feature type="non-terminal residue" evidence="1">
    <location>
        <position position="1"/>
    </location>
</feature>
<organism evidence="1 2">
    <name type="scientific">Solanum commersonii</name>
    <name type="common">Commerson's wild potato</name>
    <name type="synonym">Commerson's nightshade</name>
    <dbReference type="NCBI Taxonomy" id="4109"/>
    <lineage>
        <taxon>Eukaryota</taxon>
        <taxon>Viridiplantae</taxon>
        <taxon>Streptophyta</taxon>
        <taxon>Embryophyta</taxon>
        <taxon>Tracheophyta</taxon>
        <taxon>Spermatophyta</taxon>
        <taxon>Magnoliopsida</taxon>
        <taxon>eudicotyledons</taxon>
        <taxon>Gunneridae</taxon>
        <taxon>Pentapetalae</taxon>
        <taxon>asterids</taxon>
        <taxon>lamiids</taxon>
        <taxon>Solanales</taxon>
        <taxon>Solanaceae</taxon>
        <taxon>Solanoideae</taxon>
        <taxon>Solaneae</taxon>
        <taxon>Solanum</taxon>
    </lineage>
</organism>
<dbReference type="EMBL" id="JACXVP010000003">
    <property type="protein sequence ID" value="KAG5615495.1"/>
    <property type="molecule type" value="Genomic_DNA"/>
</dbReference>